<gene>
    <name evidence="2" type="ordered locus">Trebr_1546</name>
</gene>
<keyword evidence="2" id="KW-0282">Flagellum</keyword>
<dbReference type="KEGG" id="tbe:Trebr_1546"/>
<dbReference type="PANTHER" id="PTHR37166:SF1">
    <property type="entry name" value="PROTEIN FLAG"/>
    <property type="match status" value="1"/>
</dbReference>
<dbReference type="InterPro" id="IPR005186">
    <property type="entry name" value="FlaG"/>
</dbReference>
<dbReference type="eggNOG" id="COG1334">
    <property type="taxonomic scope" value="Bacteria"/>
</dbReference>
<dbReference type="PANTHER" id="PTHR37166">
    <property type="entry name" value="PROTEIN FLAG"/>
    <property type="match status" value="1"/>
</dbReference>
<evidence type="ECO:0000256" key="1">
    <source>
        <dbReference type="SAM" id="Coils"/>
    </source>
</evidence>
<dbReference type="EMBL" id="CP002696">
    <property type="protein sequence ID" value="AEE16969.1"/>
    <property type="molecule type" value="Genomic_DNA"/>
</dbReference>
<protein>
    <submittedName>
        <fullName evidence="2">Flagellar protein FlaG protein</fullName>
    </submittedName>
</protein>
<keyword evidence="3" id="KW-1185">Reference proteome</keyword>
<dbReference type="InterPro" id="IPR035924">
    <property type="entry name" value="FlaG-like_sf"/>
</dbReference>
<name>F4LPA7_TREBD</name>
<sequence length="124" mass="13743">MSVMNAIGQTLATDGRSYYNTDVTAKEKKGSAQFQNIMQDSGKVAESIVKNLAETQQDIIELQKLSDSLGREVRFKVNEELGQVVVKIVDPSTDKVIKEIPSADIQHLQIKIREAIGLLVDEQI</sequence>
<evidence type="ECO:0000313" key="2">
    <source>
        <dbReference type="EMBL" id="AEE16969.1"/>
    </source>
</evidence>
<organism evidence="2 3">
    <name type="scientific">Treponema brennaborense (strain DSM 12168 / CIP 105900 / DD5/3)</name>
    <dbReference type="NCBI Taxonomy" id="906968"/>
    <lineage>
        <taxon>Bacteria</taxon>
        <taxon>Pseudomonadati</taxon>
        <taxon>Spirochaetota</taxon>
        <taxon>Spirochaetia</taxon>
        <taxon>Spirochaetales</taxon>
        <taxon>Treponemataceae</taxon>
        <taxon>Treponema</taxon>
    </lineage>
</organism>
<dbReference type="STRING" id="906968.Trebr_1546"/>
<dbReference type="AlphaFoldDB" id="F4LPA7"/>
<dbReference type="Proteomes" id="UP000006546">
    <property type="component" value="Chromosome"/>
</dbReference>
<evidence type="ECO:0000313" key="3">
    <source>
        <dbReference type="Proteomes" id="UP000006546"/>
    </source>
</evidence>
<dbReference type="RefSeq" id="WP_013758674.1">
    <property type="nucleotide sequence ID" value="NC_015500.1"/>
</dbReference>
<dbReference type="HOGENOM" id="CLU_120910_6_2_12"/>
<keyword evidence="1" id="KW-0175">Coiled coil</keyword>
<dbReference type="Pfam" id="PF03646">
    <property type="entry name" value="FlaG"/>
    <property type="match status" value="1"/>
</dbReference>
<reference evidence="3" key="1">
    <citation type="submission" date="2011-04" db="EMBL/GenBank/DDBJ databases">
        <title>The complete genome of Treponema brennaborense DSM 12168.</title>
        <authorList>
            <person name="Lucas S."/>
            <person name="Han J."/>
            <person name="Lapidus A."/>
            <person name="Bruce D."/>
            <person name="Goodwin L."/>
            <person name="Pitluck S."/>
            <person name="Peters L."/>
            <person name="Kyrpides N."/>
            <person name="Mavromatis K."/>
            <person name="Ivanova N."/>
            <person name="Mikhailova N."/>
            <person name="Pagani I."/>
            <person name="Teshima H."/>
            <person name="Detter J.C."/>
            <person name="Tapia R."/>
            <person name="Han C."/>
            <person name="Land M."/>
            <person name="Hauser L."/>
            <person name="Markowitz V."/>
            <person name="Cheng J.-F."/>
            <person name="Hugenholtz P."/>
            <person name="Woyke T."/>
            <person name="Wu D."/>
            <person name="Gronow S."/>
            <person name="Wellnitz S."/>
            <person name="Brambilla E."/>
            <person name="Klenk H.-P."/>
            <person name="Eisen J.A."/>
        </authorList>
    </citation>
    <scope>NUCLEOTIDE SEQUENCE [LARGE SCALE GENOMIC DNA]</scope>
    <source>
        <strain evidence="3">DSM 12168 / CIP 105900 / DD5/3</strain>
    </source>
</reference>
<dbReference type="OrthoDB" id="362353at2"/>
<keyword evidence="2" id="KW-0969">Cilium</keyword>
<dbReference type="SUPFAM" id="SSF160214">
    <property type="entry name" value="FlaG-like"/>
    <property type="match status" value="1"/>
</dbReference>
<accession>F4LPA7</accession>
<feature type="coiled-coil region" evidence="1">
    <location>
        <begin position="45"/>
        <end position="72"/>
    </location>
</feature>
<dbReference type="Gene3D" id="3.30.160.170">
    <property type="entry name" value="FlaG-like"/>
    <property type="match status" value="1"/>
</dbReference>
<proteinExistence type="predicted"/>
<keyword evidence="2" id="KW-0966">Cell projection</keyword>